<dbReference type="Proteomes" id="UP000217895">
    <property type="component" value="Chromosome"/>
</dbReference>
<organism evidence="1 2">
    <name type="scientific">Leptolyngbya boryana NIES-2135</name>
    <dbReference type="NCBI Taxonomy" id="1973484"/>
    <lineage>
        <taxon>Bacteria</taxon>
        <taxon>Bacillati</taxon>
        <taxon>Cyanobacteriota</taxon>
        <taxon>Cyanophyceae</taxon>
        <taxon>Leptolyngbyales</taxon>
        <taxon>Leptolyngbyaceae</taxon>
        <taxon>Leptolyngbya group</taxon>
        <taxon>Leptolyngbya</taxon>
    </lineage>
</organism>
<evidence type="ECO:0000313" key="2">
    <source>
        <dbReference type="Proteomes" id="UP000217895"/>
    </source>
</evidence>
<keyword evidence="2" id="KW-1185">Reference proteome</keyword>
<proteinExistence type="predicted"/>
<reference evidence="1 2" key="1">
    <citation type="submission" date="2017-06" db="EMBL/GenBank/DDBJ databases">
        <title>Genome sequencing of cyanobaciteial culture collection at National Institute for Environmental Studies (NIES).</title>
        <authorList>
            <person name="Hirose Y."/>
            <person name="Shimura Y."/>
            <person name="Fujisawa T."/>
            <person name="Nakamura Y."/>
            <person name="Kawachi M."/>
        </authorList>
    </citation>
    <scope>NUCLEOTIDE SEQUENCE [LARGE SCALE GENOMIC DNA]</scope>
    <source>
        <strain evidence="1 2">NIES-2135</strain>
    </source>
</reference>
<accession>A0A1Z4JCM1</accession>
<sequence length="70" mass="8245">MESNELKQLVKESLREVLREERLKLCQVLIPYVSDKEMQEIQTKLGSPAEHKTTEFINMTDWVKNGTRPQ</sequence>
<gene>
    <name evidence="1" type="ORF">NIES2135_10330</name>
</gene>
<protein>
    <submittedName>
        <fullName evidence="1">Uncharacterized protein</fullName>
    </submittedName>
</protein>
<name>A0A1Z4JCM1_LEPBY</name>
<evidence type="ECO:0000313" key="1">
    <source>
        <dbReference type="EMBL" id="BAY54217.1"/>
    </source>
</evidence>
<dbReference type="EMBL" id="AP018203">
    <property type="protein sequence ID" value="BAY54217.1"/>
    <property type="molecule type" value="Genomic_DNA"/>
</dbReference>
<dbReference type="AlphaFoldDB" id="A0A1Z4JCM1"/>